<gene>
    <name evidence="2" type="ORF">HMPREF1316_0702</name>
</gene>
<comment type="caution">
    <text evidence="2">The sequence shown here is derived from an EMBL/GenBank/DDBJ whole genome shotgun (WGS) entry which is preliminary data.</text>
</comment>
<keyword evidence="3" id="KW-1185">Reference proteome</keyword>
<dbReference type="Proteomes" id="UP000016638">
    <property type="component" value="Unassembled WGS sequence"/>
</dbReference>
<keyword evidence="1" id="KW-1133">Transmembrane helix</keyword>
<evidence type="ECO:0000256" key="1">
    <source>
        <dbReference type="SAM" id="Phobius"/>
    </source>
</evidence>
<dbReference type="AlphaFoldDB" id="U2USV7"/>
<protein>
    <submittedName>
        <fullName evidence="2">Uncharacterized protein</fullName>
    </submittedName>
</protein>
<sequence>MEGPVMANAFIKVLIGIGILLLALIIFFLVNNMMLSWN</sequence>
<evidence type="ECO:0000313" key="3">
    <source>
        <dbReference type="Proteomes" id="UP000016638"/>
    </source>
</evidence>
<keyword evidence="1" id="KW-0812">Transmembrane</keyword>
<dbReference type="EMBL" id="AWEZ01000069">
    <property type="protein sequence ID" value="ERL06197.1"/>
    <property type="molecule type" value="Genomic_DNA"/>
</dbReference>
<evidence type="ECO:0000313" key="2">
    <source>
        <dbReference type="EMBL" id="ERL06197.1"/>
    </source>
</evidence>
<feature type="transmembrane region" description="Helical" evidence="1">
    <location>
        <begin position="6"/>
        <end position="30"/>
    </location>
</feature>
<organism evidence="2 3">
    <name type="scientific">Olsenella profusa F0195</name>
    <dbReference type="NCBI Taxonomy" id="1125712"/>
    <lineage>
        <taxon>Bacteria</taxon>
        <taxon>Bacillati</taxon>
        <taxon>Actinomycetota</taxon>
        <taxon>Coriobacteriia</taxon>
        <taxon>Coriobacteriales</taxon>
        <taxon>Atopobiaceae</taxon>
        <taxon>Olsenella</taxon>
    </lineage>
</organism>
<dbReference type="PATRIC" id="fig|1125712.3.peg.2360"/>
<reference evidence="2 3" key="1">
    <citation type="submission" date="2013-08" db="EMBL/GenBank/DDBJ databases">
        <authorList>
            <person name="Durkin A.S."/>
            <person name="Haft D.R."/>
            <person name="McCorrison J."/>
            <person name="Torralba M."/>
            <person name="Gillis M."/>
            <person name="Haft D.H."/>
            <person name="Methe B."/>
            <person name="Sutton G."/>
            <person name="Nelson K.E."/>
        </authorList>
    </citation>
    <scope>NUCLEOTIDE SEQUENCE [LARGE SCALE GENOMIC DNA]</scope>
    <source>
        <strain evidence="2 3">F0195</strain>
    </source>
</reference>
<keyword evidence="1" id="KW-0472">Membrane</keyword>
<proteinExistence type="predicted"/>
<accession>U2USV7</accession>
<name>U2USV7_9ACTN</name>